<evidence type="ECO:0000313" key="4">
    <source>
        <dbReference type="EMBL" id="TQN41093.1"/>
    </source>
</evidence>
<reference evidence="4 5" key="1">
    <citation type="submission" date="2019-06" db="EMBL/GenBank/DDBJ databases">
        <title>Sequencing the genomes of 1000 actinobacteria strains.</title>
        <authorList>
            <person name="Klenk H.-P."/>
        </authorList>
    </citation>
    <scope>NUCLEOTIDE SEQUENCE [LARGE SCALE GENOMIC DNA]</scope>
    <source>
        <strain evidence="4 5">DSM 46837</strain>
    </source>
</reference>
<sequence length="761" mass="77715">MALDLVLRRLAGRGKLLMVTAITSALVLGGLTWAPPASAAVGVPVTYPGHFYDSSVTNPSADKPQSKLWYHDGSWWALMVEAGGTAVTIHELDRATHVWNNTGTIVDDRLNSTGDALWSGKDGRLYVASRVKGTGTGANLEVTAYTYGNGAWSLVPGFPVPLDTKGGSESATIDQDSLGHLWVTYTQGSKLWVAHSTDGGRTTWTPGFVPNVPDAAIASDDISALIAFGSSIGVLWSDQQSGAVRFAIHDDGAADTAWRVEDVPLLAGLADDHINIKQLTGDAQGRIFAAIKTSADEAASPNPDDTLVGVLTRTPGSNGAGSWALAPAGTVAQGYTRPIIAIDAENAELYFLATTGVGGPDIVYKKSPLSSVSFPTGPGQLFIDASYSVNNASGAKDPVDSTTDLVILAASGGQDRYAHAEMELAGGGDGGEPEPEPEPDAAPTVVSTSPGSGATGVAVTANVTATFSEAVTGVSGTSFTLRPTNGTTAVEAAVSYDAATKVATLDPGSSLAGGTSYTATLSGAITDSAGQPLDPNPTTWSFTTASASGDSKEPTVKARTPAAGATGVSLGVNVTATFSEAVTGVDSSTFTLRNKATGQPVPAVVSLTSTTNKYMLNPDKNLAADTRYVASLSSGIRDLAGNALTLTEWEFLTGPAPKVSSRTPAAGATGVSRTADITATFSEPVMNVTTGTFTVRVGTGTAITATVTRNGTTNQWILDPGVTLAANTKYTVTLTGGPSGITDLAGNPLKTVKWTFTTGAT</sequence>
<dbReference type="CDD" id="cd15482">
    <property type="entry name" value="Sialidase_non-viral"/>
    <property type="match status" value="1"/>
</dbReference>
<feature type="domain" description="SbsA Ig-like" evidence="3">
    <location>
        <begin position="656"/>
        <end position="758"/>
    </location>
</feature>
<feature type="domain" description="SbsA Ig-like" evidence="3">
    <location>
        <begin position="441"/>
        <end position="544"/>
    </location>
</feature>
<keyword evidence="1" id="KW-0732">Signal</keyword>
<accession>A0A543PAI5</accession>
<dbReference type="EMBL" id="VFQE01000001">
    <property type="protein sequence ID" value="TQN41093.1"/>
    <property type="molecule type" value="Genomic_DNA"/>
</dbReference>
<evidence type="ECO:0000256" key="1">
    <source>
        <dbReference type="ARBA" id="ARBA00022729"/>
    </source>
</evidence>
<gene>
    <name evidence="4" type="ORF">FHU33_0447</name>
</gene>
<evidence type="ECO:0000313" key="5">
    <source>
        <dbReference type="Proteomes" id="UP000319865"/>
    </source>
</evidence>
<dbReference type="RefSeq" id="WP_170182294.1">
    <property type="nucleotide sequence ID" value="NZ_VFQE01000001.1"/>
</dbReference>
<name>A0A543PAI5_9ACTN</name>
<dbReference type="Gene3D" id="2.60.40.1220">
    <property type="match status" value="3"/>
</dbReference>
<proteinExistence type="predicted"/>
<dbReference type="Proteomes" id="UP000319865">
    <property type="component" value="Unassembled WGS sequence"/>
</dbReference>
<keyword evidence="5" id="KW-1185">Reference proteome</keyword>
<protein>
    <submittedName>
        <fullName evidence="4">Ig-like domain-containing protein</fullName>
    </submittedName>
</protein>
<comment type="caution">
    <text evidence="4">The sequence shown here is derived from an EMBL/GenBank/DDBJ whole genome shotgun (WGS) entry which is preliminary data.</text>
</comment>
<feature type="domain" description="SbsA Ig-like" evidence="3">
    <location>
        <begin position="550"/>
        <end position="653"/>
    </location>
</feature>
<dbReference type="AlphaFoldDB" id="A0A543PAI5"/>
<evidence type="ECO:0000259" key="3">
    <source>
        <dbReference type="Pfam" id="PF13205"/>
    </source>
</evidence>
<dbReference type="InterPro" id="IPR032812">
    <property type="entry name" value="SbsA_Ig"/>
</dbReference>
<organism evidence="4 5">
    <name type="scientific">Blastococcus colisei</name>
    <dbReference type="NCBI Taxonomy" id="1564162"/>
    <lineage>
        <taxon>Bacteria</taxon>
        <taxon>Bacillati</taxon>
        <taxon>Actinomycetota</taxon>
        <taxon>Actinomycetes</taxon>
        <taxon>Geodermatophilales</taxon>
        <taxon>Geodermatophilaceae</taxon>
        <taxon>Blastococcus</taxon>
    </lineage>
</organism>
<dbReference type="Pfam" id="PF13205">
    <property type="entry name" value="Big_5"/>
    <property type="match status" value="3"/>
</dbReference>
<evidence type="ECO:0000256" key="2">
    <source>
        <dbReference type="SAM" id="MobiDB-lite"/>
    </source>
</evidence>
<feature type="region of interest" description="Disordered" evidence="2">
    <location>
        <begin position="423"/>
        <end position="452"/>
    </location>
</feature>
<dbReference type="InterPro" id="IPR014755">
    <property type="entry name" value="Cu-Rt/internalin_Ig-like"/>
</dbReference>